<keyword evidence="6 7" id="KW-0067">ATP-binding</keyword>
<evidence type="ECO:0000256" key="8">
    <source>
        <dbReference type="SAM" id="Phobius"/>
    </source>
</evidence>
<evidence type="ECO:0000256" key="7">
    <source>
        <dbReference type="PROSITE-ProRule" id="PRU10141"/>
    </source>
</evidence>
<proteinExistence type="predicted"/>
<dbReference type="Gene3D" id="1.10.510.10">
    <property type="entry name" value="Transferase(Phosphotransferase) domain 1"/>
    <property type="match status" value="1"/>
</dbReference>
<evidence type="ECO:0000256" key="3">
    <source>
        <dbReference type="ARBA" id="ARBA00022679"/>
    </source>
</evidence>
<keyword evidence="8" id="KW-0812">Transmembrane</keyword>
<name>A0ABS5ASP7_9PSEU</name>
<keyword evidence="4 7" id="KW-0547">Nucleotide-binding</keyword>
<keyword evidence="3" id="KW-0808">Transferase</keyword>
<dbReference type="SMART" id="SM00220">
    <property type="entry name" value="S_TKc"/>
    <property type="match status" value="1"/>
</dbReference>
<protein>
    <recommendedName>
        <fullName evidence="1">non-specific serine/threonine protein kinase</fullName>
        <ecNumber evidence="1">2.7.11.1</ecNumber>
    </recommendedName>
</protein>
<accession>A0ABS5ASP7</accession>
<dbReference type="SUPFAM" id="SSF51445">
    <property type="entry name" value="(Trans)glycosidases"/>
    <property type="match status" value="1"/>
</dbReference>
<dbReference type="Proteomes" id="UP001519363">
    <property type="component" value="Unassembled WGS sequence"/>
</dbReference>
<evidence type="ECO:0000256" key="5">
    <source>
        <dbReference type="ARBA" id="ARBA00022777"/>
    </source>
</evidence>
<dbReference type="PROSITE" id="PS00107">
    <property type="entry name" value="PROTEIN_KINASE_ATP"/>
    <property type="match status" value="1"/>
</dbReference>
<dbReference type="EC" id="2.7.11.1" evidence="1"/>
<feature type="domain" description="Protein kinase" evidence="9">
    <location>
        <begin position="11"/>
        <end position="240"/>
    </location>
</feature>
<evidence type="ECO:0000256" key="1">
    <source>
        <dbReference type="ARBA" id="ARBA00012513"/>
    </source>
</evidence>
<dbReference type="PANTHER" id="PTHR43289:SF6">
    <property type="entry name" value="SERINE_THREONINE-PROTEIN KINASE NEKL-3"/>
    <property type="match status" value="1"/>
</dbReference>
<sequence>MRIGDIIADRYQLEEAVGAGGMGQVWRATDLELRRTVALKLTSAGDSEETRREARIGAGVHHPHVISVFDVVQAGDERWLVMEYLPARSLAERCRAEGPLAPELAARIGAQIATALAAMHAKGMVHRDVKPANILVTEDGTAKLTDLGIASWSQVTMTGGALSAGTPGYLAPEVLAGLRATPASDVYALGVTLSAAVEGHPRPDRKLGGVLAALTEQDPARRPGADKAARLLGGTDRRWLSRWVLAGVAAAVVAALVATYVVTRPGGQPPPHGAAVTSPLRPVPGPTAGGKASLLFGLGDQLNSVLATELVRETPVRMLTTNYHKPSDLTKLASWRDTLIADAYAQGYALHVIVSDWDTDDPEKPVDTRYGVGCGRPHPLSADFPRHMRALARAFAGKADGPPLYVTVFQEVNKFACVDGAYTADPATTAYYRALKDRYREVREIIREEAPNARVGLGWDAWQAGRDDPETGAGRSMFTQFADVLRDSDYQAALAKQPDGNVRYVRESVRTLGQYGPVMVAAYGNSRTTGQVVEADLRELFSADSLAELTRQRLFAWNFNTERVLLEAGQPTQDFVAEVVRRTGREPR</sequence>
<dbReference type="SUPFAM" id="SSF56112">
    <property type="entry name" value="Protein kinase-like (PK-like)"/>
    <property type="match status" value="1"/>
</dbReference>
<evidence type="ECO:0000256" key="4">
    <source>
        <dbReference type="ARBA" id="ARBA00022741"/>
    </source>
</evidence>
<organism evidence="10 11">
    <name type="scientific">Crossiella equi</name>
    <dbReference type="NCBI Taxonomy" id="130796"/>
    <lineage>
        <taxon>Bacteria</taxon>
        <taxon>Bacillati</taxon>
        <taxon>Actinomycetota</taxon>
        <taxon>Actinomycetes</taxon>
        <taxon>Pseudonocardiales</taxon>
        <taxon>Pseudonocardiaceae</taxon>
        <taxon>Crossiella</taxon>
    </lineage>
</organism>
<dbReference type="InterPro" id="IPR017853">
    <property type="entry name" value="GH"/>
</dbReference>
<keyword evidence="2" id="KW-0723">Serine/threonine-protein kinase</keyword>
<feature type="transmembrane region" description="Helical" evidence="8">
    <location>
        <begin position="243"/>
        <end position="262"/>
    </location>
</feature>
<dbReference type="RefSeq" id="WP_307850366.1">
    <property type="nucleotide sequence ID" value="NZ_JAGIOO010000001.1"/>
</dbReference>
<dbReference type="PROSITE" id="PS00108">
    <property type="entry name" value="PROTEIN_KINASE_ST"/>
    <property type="match status" value="1"/>
</dbReference>
<dbReference type="InterPro" id="IPR008271">
    <property type="entry name" value="Ser/Thr_kinase_AS"/>
</dbReference>
<dbReference type="InterPro" id="IPR011009">
    <property type="entry name" value="Kinase-like_dom_sf"/>
</dbReference>
<gene>
    <name evidence="10" type="ORF">JOF53_008453</name>
</gene>
<evidence type="ECO:0000313" key="10">
    <source>
        <dbReference type="EMBL" id="MBP2479581.1"/>
    </source>
</evidence>
<keyword evidence="11" id="KW-1185">Reference proteome</keyword>
<dbReference type="EMBL" id="JAGIOO010000001">
    <property type="protein sequence ID" value="MBP2479581.1"/>
    <property type="molecule type" value="Genomic_DNA"/>
</dbReference>
<reference evidence="10 11" key="1">
    <citation type="submission" date="2021-03" db="EMBL/GenBank/DDBJ databases">
        <title>Sequencing the genomes of 1000 actinobacteria strains.</title>
        <authorList>
            <person name="Klenk H.-P."/>
        </authorList>
    </citation>
    <scope>NUCLEOTIDE SEQUENCE [LARGE SCALE GENOMIC DNA]</scope>
    <source>
        <strain evidence="10 11">DSM 44580</strain>
    </source>
</reference>
<keyword evidence="5" id="KW-0418">Kinase</keyword>
<dbReference type="Gene3D" id="3.30.200.20">
    <property type="entry name" value="Phosphorylase Kinase, domain 1"/>
    <property type="match status" value="1"/>
</dbReference>
<evidence type="ECO:0000256" key="2">
    <source>
        <dbReference type="ARBA" id="ARBA00022527"/>
    </source>
</evidence>
<keyword evidence="8" id="KW-1133">Transmembrane helix</keyword>
<evidence type="ECO:0000313" key="11">
    <source>
        <dbReference type="Proteomes" id="UP001519363"/>
    </source>
</evidence>
<dbReference type="InterPro" id="IPR000719">
    <property type="entry name" value="Prot_kinase_dom"/>
</dbReference>
<dbReference type="PANTHER" id="PTHR43289">
    <property type="entry name" value="MITOGEN-ACTIVATED PROTEIN KINASE KINASE KINASE 20-RELATED"/>
    <property type="match status" value="1"/>
</dbReference>
<evidence type="ECO:0000259" key="9">
    <source>
        <dbReference type="PROSITE" id="PS50011"/>
    </source>
</evidence>
<dbReference type="Pfam" id="PF00069">
    <property type="entry name" value="Pkinase"/>
    <property type="match status" value="1"/>
</dbReference>
<dbReference type="InterPro" id="IPR017441">
    <property type="entry name" value="Protein_kinase_ATP_BS"/>
</dbReference>
<evidence type="ECO:0000256" key="6">
    <source>
        <dbReference type="ARBA" id="ARBA00022840"/>
    </source>
</evidence>
<dbReference type="CDD" id="cd14014">
    <property type="entry name" value="STKc_PknB_like"/>
    <property type="match status" value="1"/>
</dbReference>
<keyword evidence="8" id="KW-0472">Membrane</keyword>
<dbReference type="PROSITE" id="PS50011">
    <property type="entry name" value="PROTEIN_KINASE_DOM"/>
    <property type="match status" value="1"/>
</dbReference>
<feature type="binding site" evidence="7">
    <location>
        <position position="40"/>
    </location>
    <ligand>
        <name>ATP</name>
        <dbReference type="ChEBI" id="CHEBI:30616"/>
    </ligand>
</feature>
<comment type="caution">
    <text evidence="10">The sequence shown here is derived from an EMBL/GenBank/DDBJ whole genome shotgun (WGS) entry which is preliminary data.</text>
</comment>